<keyword evidence="1" id="KW-0812">Transmembrane</keyword>
<feature type="chain" id="PRO_5046178526" evidence="2">
    <location>
        <begin position="19"/>
        <end position="826"/>
    </location>
</feature>
<proteinExistence type="predicted"/>
<evidence type="ECO:0000256" key="1">
    <source>
        <dbReference type="SAM" id="Phobius"/>
    </source>
</evidence>
<keyword evidence="4" id="KW-1185">Reference proteome</keyword>
<evidence type="ECO:0000313" key="4">
    <source>
        <dbReference type="Proteomes" id="UP000789901"/>
    </source>
</evidence>
<feature type="transmembrane region" description="Helical" evidence="1">
    <location>
        <begin position="649"/>
        <end position="669"/>
    </location>
</feature>
<dbReference type="EMBL" id="CAJVQB010011315">
    <property type="protein sequence ID" value="CAG8746778.1"/>
    <property type="molecule type" value="Genomic_DNA"/>
</dbReference>
<sequence length="826" mass="92476">MHICIIILVLILSPGTLAISGLDEPFLSYNKLGNSQIYDIKQFSDGKLIILTANDPGFQLILRNGTIKTISNFKNLTNKTPTQIFPLSDDLMILMFCDLGAPCNSGTIIDLNGNVKIDKIQLGGITKITTDNMPLIGFLGVSFTNDTIRWIKFRFPQGPIDKNLQIRSGTIPARANYSIKDVILFNNLDGSHAIVYSSYLNTKIVNDPIQIYDSLQNNVNQTTLTCRSGFISNNSTSNLCIIGLNYSPPSNITTNISSIIDLWLISFSSLGTVFQSRSFVYYEIDRSALMITTVPPDSQYDITFLPFGEFLAINIDESLFAGGDPKNPGHVFLYDVVNSNRSYAKYLNLAKQMIIDPALSYIKFGVMPNNTAWSLFNSTENAPNWCLIIKNISKISYDANYENPNIISTDPARNTLNSTVLVPLELPSYFTLNITFSIQIISSTGNISIYQSDNLRQTFPTNSKYCSTVNVNGNSAISGMILSCIIFPSTFNRENQTYMIIADNNFVKSASNNEPLVGIRKDIWMVSTSQRSVPYQPIESTTGTLRLTEDGTKYYNGLSSKNVFFELLKKQLDDCIPIDDTNRLVPTNRTTPDPTSHNQILVEFLINKTESTMVPDVKSIITDLNTLINNKDASSLVKQNLSMFLDSGYGFQQARMGIACLIFVAIYLWSRIKHPEGNSFAVAKVILIILDFVLNILFILNDGHEFNDIFISRETRDNLYFRDWFTENTKILAILSILSGADIEALNLFNSKFGGFKIFLAPLSSYTINWINYGSKRFVIAIAGWNTKLNHLPIKSRTLSLKSNSKSHKLPNSRIICHLEWANESK</sequence>
<evidence type="ECO:0000313" key="3">
    <source>
        <dbReference type="EMBL" id="CAG8746778.1"/>
    </source>
</evidence>
<protein>
    <submittedName>
        <fullName evidence="3">41856_t:CDS:1</fullName>
    </submittedName>
</protein>
<name>A0ABN7V9B3_GIGMA</name>
<accession>A0ABN7V9B3</accession>
<feature type="transmembrane region" description="Helical" evidence="1">
    <location>
        <begin position="681"/>
        <end position="700"/>
    </location>
</feature>
<organism evidence="3 4">
    <name type="scientific">Gigaspora margarita</name>
    <dbReference type="NCBI Taxonomy" id="4874"/>
    <lineage>
        <taxon>Eukaryota</taxon>
        <taxon>Fungi</taxon>
        <taxon>Fungi incertae sedis</taxon>
        <taxon>Mucoromycota</taxon>
        <taxon>Glomeromycotina</taxon>
        <taxon>Glomeromycetes</taxon>
        <taxon>Diversisporales</taxon>
        <taxon>Gigasporaceae</taxon>
        <taxon>Gigaspora</taxon>
    </lineage>
</organism>
<reference evidence="3 4" key="1">
    <citation type="submission" date="2021-06" db="EMBL/GenBank/DDBJ databases">
        <authorList>
            <person name="Kallberg Y."/>
            <person name="Tangrot J."/>
            <person name="Rosling A."/>
        </authorList>
    </citation>
    <scope>NUCLEOTIDE SEQUENCE [LARGE SCALE GENOMIC DNA]</scope>
    <source>
        <strain evidence="3 4">120-4 pot B 10/14</strain>
    </source>
</reference>
<keyword evidence="1" id="KW-0472">Membrane</keyword>
<feature type="signal peptide" evidence="2">
    <location>
        <begin position="1"/>
        <end position="18"/>
    </location>
</feature>
<keyword evidence="1" id="KW-1133">Transmembrane helix</keyword>
<evidence type="ECO:0000256" key="2">
    <source>
        <dbReference type="SAM" id="SignalP"/>
    </source>
</evidence>
<dbReference type="Proteomes" id="UP000789901">
    <property type="component" value="Unassembled WGS sequence"/>
</dbReference>
<gene>
    <name evidence="3" type="ORF">GMARGA_LOCUS15967</name>
</gene>
<feature type="non-terminal residue" evidence="3">
    <location>
        <position position="826"/>
    </location>
</feature>
<comment type="caution">
    <text evidence="3">The sequence shown here is derived from an EMBL/GenBank/DDBJ whole genome shotgun (WGS) entry which is preliminary data.</text>
</comment>
<keyword evidence="2" id="KW-0732">Signal</keyword>